<comment type="caution">
    <text evidence="3">The sequence shown here is derived from an EMBL/GenBank/DDBJ whole genome shotgun (WGS) entry which is preliminary data.</text>
</comment>
<dbReference type="CDD" id="cd22362">
    <property type="entry name" value="TnsA_endonuclease-like"/>
    <property type="match status" value="1"/>
</dbReference>
<dbReference type="InterPro" id="IPR014832">
    <property type="entry name" value="TnsA_C"/>
</dbReference>
<name>A0A8J7H7D0_9FIRM</name>
<dbReference type="Gene3D" id="3.40.1350.10">
    <property type="match status" value="1"/>
</dbReference>
<dbReference type="Pfam" id="PF08722">
    <property type="entry name" value="Tn7_TnsA-like_N"/>
    <property type="match status" value="1"/>
</dbReference>
<dbReference type="Proteomes" id="UP000623269">
    <property type="component" value="Unassembled WGS sequence"/>
</dbReference>
<keyword evidence="3" id="KW-0378">Hydrolase</keyword>
<dbReference type="InterPro" id="IPR014833">
    <property type="entry name" value="TnsA_N"/>
</dbReference>
<keyword evidence="3" id="KW-0540">Nuclease</keyword>
<dbReference type="Gene3D" id="1.10.10.10">
    <property type="entry name" value="Winged helix-like DNA-binding domain superfamily/Winged helix DNA-binding domain"/>
    <property type="match status" value="1"/>
</dbReference>
<dbReference type="Pfam" id="PF08721">
    <property type="entry name" value="Tn7_Tnp_TnsA_C"/>
    <property type="match status" value="1"/>
</dbReference>
<keyword evidence="4" id="KW-1185">Reference proteome</keyword>
<dbReference type="GO" id="GO:0004519">
    <property type="term" value="F:endonuclease activity"/>
    <property type="evidence" value="ECO:0007669"/>
    <property type="project" value="UniProtKB-KW"/>
</dbReference>
<keyword evidence="3" id="KW-0255">Endonuclease</keyword>
<evidence type="ECO:0000313" key="4">
    <source>
        <dbReference type="Proteomes" id="UP000623269"/>
    </source>
</evidence>
<dbReference type="InterPro" id="IPR011335">
    <property type="entry name" value="Restrct_endonuc-II-like"/>
</dbReference>
<dbReference type="EMBL" id="JAEAGR010000008">
    <property type="protein sequence ID" value="MBH1941101.1"/>
    <property type="molecule type" value="Genomic_DNA"/>
</dbReference>
<feature type="domain" description="TnsA endonuclease C-terminal" evidence="1">
    <location>
        <begin position="173"/>
        <end position="255"/>
    </location>
</feature>
<feature type="domain" description="TnsA endonuclease N-terminal" evidence="2">
    <location>
        <begin position="74"/>
        <end position="170"/>
    </location>
</feature>
<dbReference type="GO" id="GO:0003676">
    <property type="term" value="F:nucleic acid binding"/>
    <property type="evidence" value="ECO:0007669"/>
    <property type="project" value="InterPro"/>
</dbReference>
<evidence type="ECO:0000313" key="3">
    <source>
        <dbReference type="EMBL" id="MBH1941101.1"/>
    </source>
</evidence>
<accession>A0A8J7H7D0</accession>
<dbReference type="InterPro" id="IPR036388">
    <property type="entry name" value="WH-like_DNA-bd_sf"/>
</dbReference>
<dbReference type="InterPro" id="IPR011856">
    <property type="entry name" value="tRNA_endonuc-like_dom_sf"/>
</dbReference>
<gene>
    <name evidence="3" type="ORF">I5677_09380</name>
</gene>
<dbReference type="AlphaFoldDB" id="A0A8J7H7D0"/>
<sequence length="281" mass="32899">MAKRKLVWNENKIKEFIKEGRGSGEGESYKPWLNTQDFPSMGMATRIFGKKTNRMHHFFSNTQLNYFYLLEWEDQVIDIREHYPLLDLEDVLKDTSDLKLNKFQNKENSTSYIFSTSFLITLLDKDRKRKYVARSIKYASELSKVMTQEKLEIERRYWQEGKGIDWGIVTNKDINSVRAKNIEWLHSVINSSEYIGFSQSEIEGLLEGLLYRFSKSDRSIRDILIGYEQDYDLDKGTGLLLFKYMVANKRVLVDMDKPISISNNSSTLMFPTLKTEGVVSL</sequence>
<evidence type="ECO:0000259" key="2">
    <source>
        <dbReference type="Pfam" id="PF08722"/>
    </source>
</evidence>
<proteinExistence type="predicted"/>
<reference evidence="3" key="1">
    <citation type="submission" date="2020-12" db="EMBL/GenBank/DDBJ databases">
        <title>M. sibirica DSM 26468T genome.</title>
        <authorList>
            <person name="Thieme N."/>
            <person name="Rettenmaier R."/>
            <person name="Zverlov V."/>
            <person name="Liebl W."/>
        </authorList>
    </citation>
    <scope>NUCLEOTIDE SEQUENCE</scope>
    <source>
        <strain evidence="3">DSM 26468</strain>
    </source>
</reference>
<protein>
    <submittedName>
        <fullName evidence="3">Heteromeric transposase endonuclease subunit TnsA</fullName>
    </submittedName>
</protein>
<dbReference type="RefSeq" id="WP_197661321.1">
    <property type="nucleotide sequence ID" value="NZ_JAEAGR010000008.1"/>
</dbReference>
<dbReference type="SUPFAM" id="SSF52980">
    <property type="entry name" value="Restriction endonuclease-like"/>
    <property type="match status" value="1"/>
</dbReference>
<evidence type="ECO:0000259" key="1">
    <source>
        <dbReference type="Pfam" id="PF08721"/>
    </source>
</evidence>
<organism evidence="3 4">
    <name type="scientific">Mobilitalea sibirica</name>
    <dbReference type="NCBI Taxonomy" id="1462919"/>
    <lineage>
        <taxon>Bacteria</taxon>
        <taxon>Bacillati</taxon>
        <taxon>Bacillota</taxon>
        <taxon>Clostridia</taxon>
        <taxon>Lachnospirales</taxon>
        <taxon>Lachnospiraceae</taxon>
        <taxon>Mobilitalea</taxon>
    </lineage>
</organism>